<name>A0A4Y8AXR2_9FLAO</name>
<feature type="transmembrane region" description="Helical" evidence="1">
    <location>
        <begin position="55"/>
        <end position="73"/>
    </location>
</feature>
<protein>
    <submittedName>
        <fullName evidence="2">Uncharacterized protein</fullName>
    </submittedName>
</protein>
<evidence type="ECO:0000313" key="3">
    <source>
        <dbReference type="Proteomes" id="UP000298517"/>
    </source>
</evidence>
<dbReference type="AlphaFoldDB" id="A0A4Y8AXR2"/>
<accession>A0A4Y8AXR2</accession>
<proteinExistence type="predicted"/>
<dbReference type="RefSeq" id="WP_134246802.1">
    <property type="nucleotide sequence ID" value="NZ_SNQI01000001.1"/>
</dbReference>
<dbReference type="EMBL" id="SNQI01000001">
    <property type="protein sequence ID" value="TEW76792.1"/>
    <property type="molecule type" value="Genomic_DNA"/>
</dbReference>
<keyword evidence="1" id="KW-0472">Membrane</keyword>
<sequence>MKTIEILISIYLILHGLYSLYAVYKNKKTIHFELPSTTYISKWIFGENFDKWHNLFWGIIELTLGIILLNFFLELF</sequence>
<evidence type="ECO:0000256" key="1">
    <source>
        <dbReference type="SAM" id="Phobius"/>
    </source>
</evidence>
<reference evidence="2 3" key="1">
    <citation type="journal article" date="2011" name="J. Microbiol.">
        <title>Gramella jeungdoensis sp. nov., isolated from a solar saltern in Korea.</title>
        <authorList>
            <person name="Joung Y."/>
            <person name="Kim H."/>
            <person name="Jang T."/>
            <person name="Ahn T.S."/>
            <person name="Joh K."/>
        </authorList>
    </citation>
    <scope>NUCLEOTIDE SEQUENCE [LARGE SCALE GENOMIC DNA]</scope>
    <source>
        <strain evidence="2 3">KCTC 23123</strain>
    </source>
</reference>
<evidence type="ECO:0000313" key="2">
    <source>
        <dbReference type="EMBL" id="TEW76792.1"/>
    </source>
</evidence>
<dbReference type="Proteomes" id="UP000298517">
    <property type="component" value="Unassembled WGS sequence"/>
</dbReference>
<organism evidence="2 3">
    <name type="scientific">Gramella jeungdoensis</name>
    <dbReference type="NCBI Taxonomy" id="708091"/>
    <lineage>
        <taxon>Bacteria</taxon>
        <taxon>Pseudomonadati</taxon>
        <taxon>Bacteroidota</taxon>
        <taxon>Flavobacteriia</taxon>
        <taxon>Flavobacteriales</taxon>
        <taxon>Flavobacteriaceae</taxon>
        <taxon>Christiangramia</taxon>
    </lineage>
</organism>
<gene>
    <name evidence="2" type="ORF">E2488_02790</name>
</gene>
<keyword evidence="3" id="KW-1185">Reference proteome</keyword>
<comment type="caution">
    <text evidence="2">The sequence shown here is derived from an EMBL/GenBank/DDBJ whole genome shotgun (WGS) entry which is preliminary data.</text>
</comment>
<keyword evidence="1" id="KW-0812">Transmembrane</keyword>
<feature type="transmembrane region" description="Helical" evidence="1">
    <location>
        <begin position="6"/>
        <end position="24"/>
    </location>
</feature>
<keyword evidence="1" id="KW-1133">Transmembrane helix</keyword>